<comment type="subcellular location">
    <subcellularLocation>
        <location evidence="1">Cytoplasm</location>
    </subcellularLocation>
</comment>
<keyword evidence="9" id="KW-1185">Reference proteome</keyword>
<sequence length="550" mass="63143">MAVDRQTVSQFSNEDTCKRLIYIANVRPKYYCGGPDKYTQIKPAKLQFVKEIIGSDYNLLLKTIESVNDDPLIPYRKQIFNVLCSSMLLEEATKECKTDISTLIPKIMKYDEDFFDYVHCMSVSNKHKFSKSARRVVRLYYKDKTPSQLARYYANTMSVHGWTHKRLITVCHVKAETPAHEIVLSYIMKKKCIDTDEDEAKENLELMKKCDELRKTSDKKLAVPLITELKASMKLVDGKLRKSVAIWTAIVPNMSIKEILQMLPKLYKYGFLKKDKSLYVKVSEILTTSSKVTECGIHPIEVFIQMKNFESGGKPLDPKLLHHLVAEKNLSEEALAKYKAPVQIKSPTFINTIQKCMNISINNVKSVNKRFLITVDATNKMDTVCIGNRNISSVEAAAAFLWYFLRTENHVTVAVFKETDIEVIPMDKKSQIHEYVQKIKENENEYLLVSSPIEWASRNKKKIDVFINFIHHYEYHSTIPKDVKDTMKKPVDILKKYRQKLALPDAKLINVCFTSTKLTIADGSANILDIAGLDSEMPKVIEAFSRGHFC</sequence>
<dbReference type="OrthoDB" id="6098064at2759"/>
<dbReference type="PROSITE" id="PS50988">
    <property type="entry name" value="TROVE"/>
    <property type="match status" value="1"/>
</dbReference>
<dbReference type="SUPFAM" id="SSF53300">
    <property type="entry name" value="vWA-like"/>
    <property type="match status" value="1"/>
</dbReference>
<dbReference type="EMBL" id="OU898278">
    <property type="protein sequence ID" value="CAG9830801.1"/>
    <property type="molecule type" value="Genomic_DNA"/>
</dbReference>
<comment type="similarity">
    <text evidence="2">Belongs to the Ro 60 kDa family.</text>
</comment>
<evidence type="ECO:0000256" key="4">
    <source>
        <dbReference type="ARBA" id="ARBA00022723"/>
    </source>
</evidence>
<evidence type="ECO:0000256" key="3">
    <source>
        <dbReference type="ARBA" id="ARBA00022490"/>
    </source>
</evidence>
<evidence type="ECO:0000256" key="1">
    <source>
        <dbReference type="ARBA" id="ARBA00004496"/>
    </source>
</evidence>
<dbReference type="InterPro" id="IPR037214">
    <property type="entry name" value="TROVE_dom_sf"/>
</dbReference>
<evidence type="ECO:0000256" key="2">
    <source>
        <dbReference type="ARBA" id="ARBA00007814"/>
    </source>
</evidence>
<reference evidence="8" key="1">
    <citation type="submission" date="2022-01" db="EMBL/GenBank/DDBJ databases">
        <authorList>
            <person name="King R."/>
        </authorList>
    </citation>
    <scope>NUCLEOTIDE SEQUENCE</scope>
</reference>
<evidence type="ECO:0000256" key="6">
    <source>
        <dbReference type="ARBA" id="ARBA00023274"/>
    </source>
</evidence>
<dbReference type="InterPro" id="IPR040322">
    <property type="entry name" value="TROVE2"/>
</dbReference>
<dbReference type="InterPro" id="IPR056800">
    <property type="entry name" value="vWA_Ro60"/>
</dbReference>
<proteinExistence type="inferred from homology"/>
<evidence type="ECO:0000256" key="5">
    <source>
        <dbReference type="ARBA" id="ARBA00022884"/>
    </source>
</evidence>
<dbReference type="GO" id="GO:1990904">
    <property type="term" value="C:ribonucleoprotein complex"/>
    <property type="evidence" value="ECO:0007669"/>
    <property type="project" value="UniProtKB-KW"/>
</dbReference>
<keyword evidence="3" id="KW-0963">Cytoplasm</keyword>
<dbReference type="GO" id="GO:0003723">
    <property type="term" value="F:RNA binding"/>
    <property type="evidence" value="ECO:0007669"/>
    <property type="project" value="UniProtKB-KW"/>
</dbReference>
<dbReference type="SUPFAM" id="SSF140864">
    <property type="entry name" value="TROVE domain-like"/>
    <property type="match status" value="1"/>
</dbReference>
<dbReference type="PANTHER" id="PTHR14202:SF0">
    <property type="entry name" value="RNA-BINDING PROTEIN RO60"/>
    <property type="match status" value="1"/>
</dbReference>
<evidence type="ECO:0000313" key="9">
    <source>
        <dbReference type="Proteomes" id="UP001153709"/>
    </source>
</evidence>
<dbReference type="Pfam" id="PF25045">
    <property type="entry name" value="vWA_Ro60"/>
    <property type="match status" value="1"/>
</dbReference>
<accession>A0A9N9SWG5</accession>
<keyword evidence="5" id="KW-0694">RNA-binding</keyword>
<dbReference type="InterPro" id="IPR036465">
    <property type="entry name" value="vWFA_dom_sf"/>
</dbReference>
<dbReference type="GO" id="GO:0046872">
    <property type="term" value="F:metal ion binding"/>
    <property type="evidence" value="ECO:0007669"/>
    <property type="project" value="UniProtKB-KW"/>
</dbReference>
<feature type="domain" description="TROVE" evidence="7">
    <location>
        <begin position="1"/>
        <end position="369"/>
    </location>
</feature>
<dbReference type="AlphaFoldDB" id="A0A9N9SWG5"/>
<protein>
    <recommendedName>
        <fullName evidence="7">TROVE domain-containing protein</fullName>
    </recommendedName>
</protein>
<dbReference type="Gene3D" id="3.40.50.410">
    <property type="entry name" value="von Willebrand factor, type A domain"/>
    <property type="match status" value="1"/>
</dbReference>
<dbReference type="Proteomes" id="UP001153709">
    <property type="component" value="Chromosome 3"/>
</dbReference>
<keyword evidence="4" id="KW-0479">Metal-binding</keyword>
<organism evidence="8 9">
    <name type="scientific">Diabrotica balteata</name>
    <name type="common">Banded cucumber beetle</name>
    <dbReference type="NCBI Taxonomy" id="107213"/>
    <lineage>
        <taxon>Eukaryota</taxon>
        <taxon>Metazoa</taxon>
        <taxon>Ecdysozoa</taxon>
        <taxon>Arthropoda</taxon>
        <taxon>Hexapoda</taxon>
        <taxon>Insecta</taxon>
        <taxon>Pterygota</taxon>
        <taxon>Neoptera</taxon>
        <taxon>Endopterygota</taxon>
        <taxon>Coleoptera</taxon>
        <taxon>Polyphaga</taxon>
        <taxon>Cucujiformia</taxon>
        <taxon>Chrysomeloidea</taxon>
        <taxon>Chrysomelidae</taxon>
        <taxon>Galerucinae</taxon>
        <taxon>Diabroticina</taxon>
        <taxon>Diabroticites</taxon>
        <taxon>Diabrotica</taxon>
    </lineage>
</organism>
<name>A0A9N9SWG5_DIABA</name>
<gene>
    <name evidence="8" type="ORF">DIABBA_LOCUS4462</name>
</gene>
<dbReference type="InterPro" id="IPR008858">
    <property type="entry name" value="TROVE_dom"/>
</dbReference>
<dbReference type="GO" id="GO:0005737">
    <property type="term" value="C:cytoplasm"/>
    <property type="evidence" value="ECO:0007669"/>
    <property type="project" value="UniProtKB-SubCell"/>
</dbReference>
<dbReference type="PANTHER" id="PTHR14202">
    <property type="entry name" value="60 KDA RIBONUCLEOPROTEIN SSA/RO"/>
    <property type="match status" value="1"/>
</dbReference>
<evidence type="ECO:0000259" key="7">
    <source>
        <dbReference type="PROSITE" id="PS50988"/>
    </source>
</evidence>
<keyword evidence="6" id="KW-0687">Ribonucleoprotein</keyword>
<evidence type="ECO:0000313" key="8">
    <source>
        <dbReference type="EMBL" id="CAG9830801.1"/>
    </source>
</evidence>